<feature type="domain" description="Major facilitator superfamily (MFS) profile" evidence="9">
    <location>
        <begin position="29"/>
        <end position="467"/>
    </location>
</feature>
<dbReference type="AlphaFoldDB" id="A0A510NW70"/>
<feature type="transmembrane region" description="Helical" evidence="8">
    <location>
        <begin position="379"/>
        <end position="402"/>
    </location>
</feature>
<reference evidence="11" key="1">
    <citation type="journal article" date="2015" name="Genome Announc.">
        <title>Draft genome sequence of Talaromyces cellulolyticus strain Y-94, a source of lignocellulosic biomass-degrading enzymes.</title>
        <authorList>
            <person name="Fujii T."/>
            <person name="Koike H."/>
            <person name="Sawayama S."/>
            <person name="Yano S."/>
            <person name="Inoue H."/>
        </authorList>
    </citation>
    <scope>NUCLEOTIDE SEQUENCE [LARGE SCALE GENOMIC DNA]</scope>
    <source>
        <strain evidence="11">Y-94</strain>
    </source>
</reference>
<feature type="transmembrane region" description="Helical" evidence="8">
    <location>
        <begin position="105"/>
        <end position="128"/>
    </location>
</feature>
<gene>
    <name evidence="10" type="ORF">TCE0_018f05653</name>
</gene>
<dbReference type="GO" id="GO:0016020">
    <property type="term" value="C:membrane"/>
    <property type="evidence" value="ECO:0007669"/>
    <property type="project" value="UniProtKB-SubCell"/>
</dbReference>
<proteinExistence type="inferred from homology"/>
<evidence type="ECO:0000259" key="9">
    <source>
        <dbReference type="PROSITE" id="PS50850"/>
    </source>
</evidence>
<keyword evidence="3 7" id="KW-0813">Transport</keyword>
<comment type="similarity">
    <text evidence="2 7">Belongs to the major facilitator superfamily. Sugar transporter (TC 2.A.1.1) family.</text>
</comment>
<feature type="transmembrane region" description="Helical" evidence="8">
    <location>
        <begin position="347"/>
        <end position="367"/>
    </location>
</feature>
<keyword evidence="11" id="KW-1185">Reference proteome</keyword>
<feature type="transmembrane region" description="Helical" evidence="8">
    <location>
        <begin position="317"/>
        <end position="335"/>
    </location>
</feature>
<dbReference type="InterPro" id="IPR005829">
    <property type="entry name" value="Sugar_transporter_CS"/>
</dbReference>
<evidence type="ECO:0000256" key="6">
    <source>
        <dbReference type="ARBA" id="ARBA00023136"/>
    </source>
</evidence>
<dbReference type="PROSITE" id="PS00216">
    <property type="entry name" value="SUGAR_TRANSPORT_1"/>
    <property type="match status" value="1"/>
</dbReference>
<dbReference type="SUPFAM" id="SSF103473">
    <property type="entry name" value="MFS general substrate transporter"/>
    <property type="match status" value="1"/>
</dbReference>
<comment type="subcellular location">
    <subcellularLocation>
        <location evidence="1">Membrane</location>
        <topology evidence="1">Multi-pass membrane protein</topology>
    </subcellularLocation>
</comment>
<evidence type="ECO:0000256" key="3">
    <source>
        <dbReference type="ARBA" id="ARBA00022448"/>
    </source>
</evidence>
<dbReference type="Gene3D" id="1.20.1250.20">
    <property type="entry name" value="MFS general substrate transporter like domains"/>
    <property type="match status" value="1"/>
</dbReference>
<dbReference type="PRINTS" id="PR00171">
    <property type="entry name" value="SUGRTRNSPORT"/>
</dbReference>
<keyword evidence="10" id="KW-0762">Sugar transport</keyword>
<sequence length="513" mass="56280">MPRSKESPKGDRQTLKSMLNKMTPALFSACFITAMLNMLFGFDTTSFAGVQSIPAFERKFGTPTGDGGYGLSGSRASFMSSVAFSGKFFGTLTAPIFIELLGHRYTMWILCMISFVGIIIECTSHKVVQFVLGRIIVYYSVGLAENTSTTYQSEIVPAGVRGAIVGSIQLFIQFGQIFASGINKRFSTETKPKGWIIPVAVQAIVPVIIVFGAFLIPNAPRWLISKGRKEDAIRTLEKVRPKEDVATGVCKDEADAIEEALNNNVDKGPWIDLFKGTNLRRTTIAAMVFIFQQFTGQGFVSQYSPRFYKTVGLSENAFLYNIISGVVAWVGVLIGMPLSDLVGRRDLLIWGAVLQGIFLFSMAGIGTKSSFTTSDASGLVASVMLFNFFFAMTWAPIAYVVASEIGTASLREKTMAFTSTINVVAAFIVAFCVPYLLDDIGANIGWLFGAISFVAAIYAYFFVPEIKNRSLEELDELFENRISARKFASTQTHGAGRRVAELENRTNLHTAHY</sequence>
<dbReference type="PANTHER" id="PTHR48022:SF77">
    <property type="entry name" value="MAJOR FACILITATOR SUPERFAMILY (MFS) PROFILE DOMAIN-CONTAINING PROTEIN"/>
    <property type="match status" value="1"/>
</dbReference>
<name>A0A510NW70_TALPI</name>
<feature type="transmembrane region" description="Helical" evidence="8">
    <location>
        <begin position="414"/>
        <end position="437"/>
    </location>
</feature>
<evidence type="ECO:0000313" key="11">
    <source>
        <dbReference type="Proteomes" id="UP000053095"/>
    </source>
</evidence>
<feature type="transmembrane region" description="Helical" evidence="8">
    <location>
        <begin position="195"/>
        <end position="216"/>
    </location>
</feature>
<feature type="transmembrane region" description="Helical" evidence="8">
    <location>
        <begin position="76"/>
        <end position="98"/>
    </location>
</feature>
<dbReference type="InterPro" id="IPR003663">
    <property type="entry name" value="Sugar/inositol_transpt"/>
</dbReference>
<evidence type="ECO:0000256" key="4">
    <source>
        <dbReference type="ARBA" id="ARBA00022692"/>
    </source>
</evidence>
<evidence type="ECO:0000256" key="5">
    <source>
        <dbReference type="ARBA" id="ARBA00022989"/>
    </source>
</evidence>
<dbReference type="Pfam" id="PF00083">
    <property type="entry name" value="Sugar_tr"/>
    <property type="match status" value="1"/>
</dbReference>
<dbReference type="InterPro" id="IPR050360">
    <property type="entry name" value="MFS_Sugar_Transporters"/>
</dbReference>
<evidence type="ECO:0000256" key="8">
    <source>
        <dbReference type="SAM" id="Phobius"/>
    </source>
</evidence>
<dbReference type="GO" id="GO:0005351">
    <property type="term" value="F:carbohydrate:proton symporter activity"/>
    <property type="evidence" value="ECO:0007669"/>
    <property type="project" value="TreeGrafter"/>
</dbReference>
<evidence type="ECO:0000256" key="1">
    <source>
        <dbReference type="ARBA" id="ARBA00004141"/>
    </source>
</evidence>
<dbReference type="FunFam" id="1.20.1250.20:FF:000078">
    <property type="entry name" value="MFS maltose transporter, putative"/>
    <property type="match status" value="1"/>
</dbReference>
<evidence type="ECO:0000256" key="7">
    <source>
        <dbReference type="RuleBase" id="RU003346"/>
    </source>
</evidence>
<dbReference type="PROSITE" id="PS50850">
    <property type="entry name" value="MFS"/>
    <property type="match status" value="1"/>
</dbReference>
<keyword evidence="4 8" id="KW-0812">Transmembrane</keyword>
<dbReference type="InterPro" id="IPR020846">
    <property type="entry name" value="MFS_dom"/>
</dbReference>
<keyword evidence="5 8" id="KW-1133">Transmembrane helix</keyword>
<feature type="transmembrane region" description="Helical" evidence="8">
    <location>
        <begin position="443"/>
        <end position="463"/>
    </location>
</feature>
<dbReference type="PANTHER" id="PTHR48022">
    <property type="entry name" value="PLASTIDIC GLUCOSE TRANSPORTER 4"/>
    <property type="match status" value="1"/>
</dbReference>
<dbReference type="InterPro" id="IPR036259">
    <property type="entry name" value="MFS_trans_sf"/>
</dbReference>
<keyword evidence="6 8" id="KW-0472">Membrane</keyword>
<organism evidence="10 11">
    <name type="scientific">Talaromyces pinophilus</name>
    <name type="common">Penicillium pinophilum</name>
    <dbReference type="NCBI Taxonomy" id="128442"/>
    <lineage>
        <taxon>Eukaryota</taxon>
        <taxon>Fungi</taxon>
        <taxon>Dikarya</taxon>
        <taxon>Ascomycota</taxon>
        <taxon>Pezizomycotina</taxon>
        <taxon>Eurotiomycetes</taxon>
        <taxon>Eurotiomycetidae</taxon>
        <taxon>Eurotiales</taxon>
        <taxon>Trichocomaceae</taxon>
        <taxon>Talaromyces</taxon>
        <taxon>Talaromyces sect. Talaromyces</taxon>
    </lineage>
</organism>
<dbReference type="Proteomes" id="UP000053095">
    <property type="component" value="Unassembled WGS sequence"/>
</dbReference>
<dbReference type="EMBL" id="DF933814">
    <property type="protein sequence ID" value="GAM36506.1"/>
    <property type="molecule type" value="Genomic_DNA"/>
</dbReference>
<dbReference type="NCBIfam" id="TIGR00879">
    <property type="entry name" value="SP"/>
    <property type="match status" value="1"/>
</dbReference>
<evidence type="ECO:0000313" key="10">
    <source>
        <dbReference type="EMBL" id="GAM36506.1"/>
    </source>
</evidence>
<accession>A0A510NW70</accession>
<evidence type="ECO:0000256" key="2">
    <source>
        <dbReference type="ARBA" id="ARBA00010992"/>
    </source>
</evidence>
<dbReference type="InterPro" id="IPR005828">
    <property type="entry name" value="MFS_sugar_transport-like"/>
</dbReference>
<protein>
    <submittedName>
        <fullName evidence="10">Sugar transporter</fullName>
    </submittedName>
</protein>